<accession>A0AAE1AB13</accession>
<protein>
    <submittedName>
        <fullName evidence="1">Uncharacterized protein</fullName>
    </submittedName>
</protein>
<keyword evidence="2" id="KW-1185">Reference proteome</keyword>
<evidence type="ECO:0000313" key="2">
    <source>
        <dbReference type="Proteomes" id="UP001283361"/>
    </source>
</evidence>
<gene>
    <name evidence="1" type="ORF">RRG08_003418</name>
</gene>
<dbReference type="AlphaFoldDB" id="A0AAE1AB13"/>
<dbReference type="EMBL" id="JAWDGP010002226">
    <property type="protein sequence ID" value="KAK3784610.1"/>
    <property type="molecule type" value="Genomic_DNA"/>
</dbReference>
<name>A0AAE1AB13_9GAST</name>
<reference evidence="1" key="1">
    <citation type="journal article" date="2023" name="G3 (Bethesda)">
        <title>A reference genome for the long-term kleptoplast-retaining sea slug Elysia crispata morphotype clarki.</title>
        <authorList>
            <person name="Eastman K.E."/>
            <person name="Pendleton A.L."/>
            <person name="Shaikh M.A."/>
            <person name="Suttiyut T."/>
            <person name="Ogas R."/>
            <person name="Tomko P."/>
            <person name="Gavelis G."/>
            <person name="Widhalm J.R."/>
            <person name="Wisecaver J.H."/>
        </authorList>
    </citation>
    <scope>NUCLEOTIDE SEQUENCE</scope>
    <source>
        <strain evidence="1">ECLA1</strain>
    </source>
</reference>
<dbReference type="Proteomes" id="UP001283361">
    <property type="component" value="Unassembled WGS sequence"/>
</dbReference>
<evidence type="ECO:0000313" key="1">
    <source>
        <dbReference type="EMBL" id="KAK3784610.1"/>
    </source>
</evidence>
<proteinExistence type="predicted"/>
<comment type="caution">
    <text evidence="1">The sequence shown here is derived from an EMBL/GenBank/DDBJ whole genome shotgun (WGS) entry which is preliminary data.</text>
</comment>
<organism evidence="1 2">
    <name type="scientific">Elysia crispata</name>
    <name type="common">lettuce slug</name>
    <dbReference type="NCBI Taxonomy" id="231223"/>
    <lineage>
        <taxon>Eukaryota</taxon>
        <taxon>Metazoa</taxon>
        <taxon>Spiralia</taxon>
        <taxon>Lophotrochozoa</taxon>
        <taxon>Mollusca</taxon>
        <taxon>Gastropoda</taxon>
        <taxon>Heterobranchia</taxon>
        <taxon>Euthyneura</taxon>
        <taxon>Panpulmonata</taxon>
        <taxon>Sacoglossa</taxon>
        <taxon>Placobranchoidea</taxon>
        <taxon>Plakobranchidae</taxon>
        <taxon>Elysia</taxon>
    </lineage>
</organism>
<sequence length="138" mass="15401">MLCRASNPPNPCAKRNVKLHFTFSKHLDPKIEKLEYEPGKEISGIEVGIWIESALTDSPSKHSTVECVTQQPLNVSHKPPARGGMCHTNHQQEEECVTQQPLNVSHKPPARGGMCHTTTVECVTQTTSKRRNVSHNNR</sequence>